<proteinExistence type="predicted"/>
<keyword evidence="1" id="KW-0472">Membrane</keyword>
<protein>
    <submittedName>
        <fullName evidence="2">Golgi SNARE 12 protein</fullName>
    </submittedName>
</protein>
<keyword evidence="1" id="KW-0812">Transmembrane</keyword>
<keyword evidence="1" id="KW-1133">Transmembrane helix</keyword>
<dbReference type="AlphaFoldDB" id="A0A0A9DEJ1"/>
<evidence type="ECO:0000256" key="1">
    <source>
        <dbReference type="SAM" id="Phobius"/>
    </source>
</evidence>
<sequence length="75" mass="8556">MASRNLVVPKQPTCKIHMLDSAHLAYNLLLLYLLPFMYQVYEFQGAFIVGLLGAHRAEINSTPYEAINLCVTWKD</sequence>
<reference evidence="2" key="2">
    <citation type="journal article" date="2015" name="Data Brief">
        <title>Shoot transcriptome of the giant reed, Arundo donax.</title>
        <authorList>
            <person name="Barrero R.A."/>
            <person name="Guerrero F.D."/>
            <person name="Moolhuijzen P."/>
            <person name="Goolsby J.A."/>
            <person name="Tidwell J."/>
            <person name="Bellgard S.E."/>
            <person name="Bellgard M.I."/>
        </authorList>
    </citation>
    <scope>NUCLEOTIDE SEQUENCE</scope>
    <source>
        <tissue evidence="2">Shoot tissue taken approximately 20 cm above the soil surface</tissue>
    </source>
</reference>
<reference evidence="2" key="1">
    <citation type="submission" date="2014-09" db="EMBL/GenBank/DDBJ databases">
        <authorList>
            <person name="Magalhaes I.L.F."/>
            <person name="Oliveira U."/>
            <person name="Santos F.R."/>
            <person name="Vidigal T.H.D.A."/>
            <person name="Brescovit A.D."/>
            <person name="Santos A.J."/>
        </authorList>
    </citation>
    <scope>NUCLEOTIDE SEQUENCE</scope>
    <source>
        <tissue evidence="2">Shoot tissue taken approximately 20 cm above the soil surface</tissue>
    </source>
</reference>
<accession>A0A0A9DEJ1</accession>
<evidence type="ECO:0000313" key="2">
    <source>
        <dbReference type="EMBL" id="JAD86246.1"/>
    </source>
</evidence>
<dbReference type="EMBL" id="GBRH01211649">
    <property type="protein sequence ID" value="JAD86246.1"/>
    <property type="molecule type" value="Transcribed_RNA"/>
</dbReference>
<organism evidence="2">
    <name type="scientific">Arundo donax</name>
    <name type="common">Giant reed</name>
    <name type="synonym">Donax arundinaceus</name>
    <dbReference type="NCBI Taxonomy" id="35708"/>
    <lineage>
        <taxon>Eukaryota</taxon>
        <taxon>Viridiplantae</taxon>
        <taxon>Streptophyta</taxon>
        <taxon>Embryophyta</taxon>
        <taxon>Tracheophyta</taxon>
        <taxon>Spermatophyta</taxon>
        <taxon>Magnoliopsida</taxon>
        <taxon>Liliopsida</taxon>
        <taxon>Poales</taxon>
        <taxon>Poaceae</taxon>
        <taxon>PACMAD clade</taxon>
        <taxon>Arundinoideae</taxon>
        <taxon>Arundineae</taxon>
        <taxon>Arundo</taxon>
    </lineage>
</organism>
<feature type="transmembrane region" description="Helical" evidence="1">
    <location>
        <begin position="21"/>
        <end position="41"/>
    </location>
</feature>
<name>A0A0A9DEJ1_ARUDO</name>